<dbReference type="InterPro" id="IPR054722">
    <property type="entry name" value="PolX-like_BBD"/>
</dbReference>
<feature type="region of interest" description="Disordered" evidence="2">
    <location>
        <begin position="219"/>
        <end position="246"/>
    </location>
</feature>
<dbReference type="STRING" id="337451.A0A3S3NH70"/>
<keyword evidence="1" id="KW-0064">Aspartyl protease</keyword>
<dbReference type="EMBL" id="QPKB01000009">
    <property type="protein sequence ID" value="RWR92156.1"/>
    <property type="molecule type" value="Genomic_DNA"/>
</dbReference>
<accession>A0A3S3NH70</accession>
<keyword evidence="6" id="KW-1185">Reference proteome</keyword>
<dbReference type="OrthoDB" id="1645289at2759"/>
<feature type="domain" description="Retrovirus-related Pol polyprotein from transposon TNT 1-94-like beta-barrel" evidence="4">
    <location>
        <begin position="273"/>
        <end position="342"/>
    </location>
</feature>
<keyword evidence="1" id="KW-0378">Hydrolase</keyword>
<gene>
    <name evidence="5" type="ORF">CKAN_02136200</name>
</gene>
<dbReference type="Pfam" id="PF07727">
    <property type="entry name" value="RVT_2"/>
    <property type="match status" value="1"/>
</dbReference>
<dbReference type="Pfam" id="PF22936">
    <property type="entry name" value="Pol_BBD"/>
    <property type="match status" value="1"/>
</dbReference>
<dbReference type="SUPFAM" id="SSF56672">
    <property type="entry name" value="DNA/RNA polymerases"/>
    <property type="match status" value="1"/>
</dbReference>
<evidence type="ECO:0000313" key="5">
    <source>
        <dbReference type="EMBL" id="RWR92156.1"/>
    </source>
</evidence>
<feature type="domain" description="Reverse transcriptase Ty1/copia-type" evidence="3">
    <location>
        <begin position="508"/>
        <end position="666"/>
    </location>
</feature>
<dbReference type="CDD" id="cd09272">
    <property type="entry name" value="RNase_HI_RT_Ty1"/>
    <property type="match status" value="1"/>
</dbReference>
<protein>
    <submittedName>
        <fullName evidence="5">Gag-protease-integrase-RT-RNaseH polyprotein</fullName>
    </submittedName>
</protein>
<sequence>MAGVIAPTTLNSHATSVTKLNGTNFSEWKEQVEFTLGVLELDMALLKDKPAPLTETSTAEEKNLFNAWEKSDRLSTMFLRMTIATNIKTSLPKPENAKDYMKAIQDRFKTADKSLAGKLMADLTTMKFDGTHSMHEHVIEMTNLAANLKNLGLSVDEAFLVQFILNSLPPQYGPFQIHYNTITDKWTVNELANKLVQEEARLNQQGIKLAHLVQGAGHKAGKKYNSGQKRAPPRSNEAGQHPKKKKKENVCKFCKRNLDIFRQTALNVKNGSKRKGFLTIQTINPSENFLFMGNKDKAPVEAIGTFRLVLDSGYQLDLCQTLYVPSISRNLVSVSALDKVGYSFEVGNGYPEKSKGFRFYCPNHSTRIVETGNAKFFENGEISGSNKSQDVIIQEIRVPIPLPSIPKDVGNPVVVEPFNNATNPINDQQLHNEIVANEHMDEAPEEPALRRSQRQKRSAISNDYILYQIESEEWTIKDPVSYKQAIKDVNSSKWIDAMKDELKSMDENQVWEVVQLPPGHKPVGCKWVFKTKRDCKGNIERHKARLVAKGFNQKEGIDYTETFSPVSRKDSLRIVMALVAHYDLELHQMDVKTAFLNGDLEEEVYMCQPEGFIIEDQEDMVCKLKKSIYGLKQASRQWYLKFHEIITDFDFKENIVDPCIYLKISGTYIDKVLEKFGMMTCSSSPVPPHKGDKLDLTQCPQNDLERKEMEKYPYASLVGSLMYAQVCTKPDISHAVGMLGRFQSNPGIAHWKAAKKVLRYLKGTRNYMLTYRKSSHLQVIGYSDSDFAGCPDTRLCTLGYVYLLCGGAISWKSQKSELLYTSAMMAEYVACYEAAIQGTWLRNFISQFGALSFISKPLTLYCDNDAATFFSKHDRISKGAKHMDLKYLSLKQDVRLQKFVIESIRTDFMVADIFTK</sequence>
<evidence type="ECO:0000256" key="2">
    <source>
        <dbReference type="SAM" id="MobiDB-lite"/>
    </source>
</evidence>
<evidence type="ECO:0000259" key="3">
    <source>
        <dbReference type="Pfam" id="PF07727"/>
    </source>
</evidence>
<dbReference type="InterPro" id="IPR013103">
    <property type="entry name" value="RVT_2"/>
</dbReference>
<dbReference type="AlphaFoldDB" id="A0A3S3NH70"/>
<reference evidence="5 6" key="1">
    <citation type="journal article" date="2019" name="Nat. Plants">
        <title>Stout camphor tree genome fills gaps in understanding of flowering plant genome evolution.</title>
        <authorList>
            <person name="Chaw S.M."/>
            <person name="Liu Y.C."/>
            <person name="Wu Y.W."/>
            <person name="Wang H.Y."/>
            <person name="Lin C.I."/>
            <person name="Wu C.S."/>
            <person name="Ke H.M."/>
            <person name="Chang L.Y."/>
            <person name="Hsu C.Y."/>
            <person name="Yang H.T."/>
            <person name="Sudianto E."/>
            <person name="Hsu M.H."/>
            <person name="Wu K.P."/>
            <person name="Wang L.N."/>
            <person name="Leebens-Mack J.H."/>
            <person name="Tsai I.J."/>
        </authorList>
    </citation>
    <scope>NUCLEOTIDE SEQUENCE [LARGE SCALE GENOMIC DNA]</scope>
    <source>
        <strain evidence="6">cv. Chaw 1501</strain>
        <tissue evidence="5">Young leaves</tissue>
    </source>
</reference>
<keyword evidence="5" id="KW-0645">Protease</keyword>
<proteinExistence type="predicted"/>
<dbReference type="PANTHER" id="PTHR11439">
    <property type="entry name" value="GAG-POL-RELATED RETROTRANSPOSON"/>
    <property type="match status" value="1"/>
</dbReference>
<dbReference type="Proteomes" id="UP000283530">
    <property type="component" value="Unassembled WGS sequence"/>
</dbReference>
<organism evidence="5 6">
    <name type="scientific">Cinnamomum micranthum f. kanehirae</name>
    <dbReference type="NCBI Taxonomy" id="337451"/>
    <lineage>
        <taxon>Eukaryota</taxon>
        <taxon>Viridiplantae</taxon>
        <taxon>Streptophyta</taxon>
        <taxon>Embryophyta</taxon>
        <taxon>Tracheophyta</taxon>
        <taxon>Spermatophyta</taxon>
        <taxon>Magnoliopsida</taxon>
        <taxon>Magnoliidae</taxon>
        <taxon>Laurales</taxon>
        <taxon>Lauraceae</taxon>
        <taxon>Cinnamomum</taxon>
    </lineage>
</organism>
<dbReference type="GO" id="GO:0006508">
    <property type="term" value="P:proteolysis"/>
    <property type="evidence" value="ECO:0007669"/>
    <property type="project" value="UniProtKB-KW"/>
</dbReference>
<dbReference type="PANTHER" id="PTHR11439:SF467">
    <property type="entry name" value="INTEGRASE CATALYTIC DOMAIN-CONTAINING PROTEIN"/>
    <property type="match status" value="1"/>
</dbReference>
<name>A0A3S3NH70_9MAGN</name>
<dbReference type="GO" id="GO:0004190">
    <property type="term" value="F:aspartic-type endopeptidase activity"/>
    <property type="evidence" value="ECO:0007669"/>
    <property type="project" value="UniProtKB-KW"/>
</dbReference>
<evidence type="ECO:0000313" key="6">
    <source>
        <dbReference type="Proteomes" id="UP000283530"/>
    </source>
</evidence>
<dbReference type="InterPro" id="IPR043502">
    <property type="entry name" value="DNA/RNA_pol_sf"/>
</dbReference>
<comment type="caution">
    <text evidence="5">The sequence shown here is derived from an EMBL/GenBank/DDBJ whole genome shotgun (WGS) entry which is preliminary data.</text>
</comment>
<evidence type="ECO:0000256" key="1">
    <source>
        <dbReference type="ARBA" id="ARBA00022750"/>
    </source>
</evidence>
<evidence type="ECO:0000259" key="4">
    <source>
        <dbReference type="Pfam" id="PF22936"/>
    </source>
</evidence>
<dbReference type="Pfam" id="PF14223">
    <property type="entry name" value="Retrotran_gag_2"/>
    <property type="match status" value="1"/>
</dbReference>